<evidence type="ECO:0000313" key="1">
    <source>
        <dbReference type="EMBL" id="SFN42781.1"/>
    </source>
</evidence>
<dbReference type="AlphaFoldDB" id="A0A1I4YXP5"/>
<dbReference type="Proteomes" id="UP000198769">
    <property type="component" value="Unassembled WGS sequence"/>
</dbReference>
<dbReference type="SUPFAM" id="SSF48295">
    <property type="entry name" value="TrpR-like"/>
    <property type="match status" value="1"/>
</dbReference>
<evidence type="ECO:0008006" key="3">
    <source>
        <dbReference type="Google" id="ProtNLM"/>
    </source>
</evidence>
<keyword evidence="2" id="KW-1185">Reference proteome</keyword>
<protein>
    <recommendedName>
        <fullName evidence="3">Helix-turn-helix domain-containing protein</fullName>
    </recommendedName>
</protein>
<dbReference type="RefSeq" id="WP_185116547.1">
    <property type="nucleotide sequence ID" value="NZ_FOVD01000003.1"/>
</dbReference>
<organism evidence="1 2">
    <name type="scientific">Chryseobacterium oleae</name>
    <dbReference type="NCBI Taxonomy" id="491207"/>
    <lineage>
        <taxon>Bacteria</taxon>
        <taxon>Pseudomonadati</taxon>
        <taxon>Bacteroidota</taxon>
        <taxon>Flavobacteriia</taxon>
        <taxon>Flavobacteriales</taxon>
        <taxon>Weeksellaceae</taxon>
        <taxon>Chryseobacterium group</taxon>
        <taxon>Chryseobacterium</taxon>
    </lineage>
</organism>
<proteinExistence type="predicted"/>
<evidence type="ECO:0000313" key="2">
    <source>
        <dbReference type="Proteomes" id="UP000198769"/>
    </source>
</evidence>
<sequence length="119" mass="13948">MESREPNYVKIFSDIISKKFPKKISSCTYFLEKEKLSSLDVITLNHILFHDGEASNEHKSYDDESIAKILEYQRKNKMTNTAIASVFKLSRNTLAAWKKNASKKVKRIHQYQTTDPYER</sequence>
<dbReference type="GO" id="GO:0043565">
    <property type="term" value="F:sequence-specific DNA binding"/>
    <property type="evidence" value="ECO:0007669"/>
    <property type="project" value="InterPro"/>
</dbReference>
<accession>A0A1I4YXP5</accession>
<name>A0A1I4YXP5_CHROL</name>
<dbReference type="EMBL" id="FOVD01000003">
    <property type="protein sequence ID" value="SFN42781.1"/>
    <property type="molecule type" value="Genomic_DNA"/>
</dbReference>
<dbReference type="InterPro" id="IPR010921">
    <property type="entry name" value="Trp_repressor/repl_initiator"/>
</dbReference>
<reference evidence="2" key="1">
    <citation type="submission" date="2016-10" db="EMBL/GenBank/DDBJ databases">
        <authorList>
            <person name="Varghese N."/>
            <person name="Submissions S."/>
        </authorList>
    </citation>
    <scope>NUCLEOTIDE SEQUENCE [LARGE SCALE GENOMIC DNA]</scope>
    <source>
        <strain evidence="2">DSM 25575</strain>
    </source>
</reference>
<gene>
    <name evidence="1" type="ORF">SAMN05421594_2756</name>
</gene>